<comment type="caution">
    <text evidence="2">The sequence shown here is derived from an EMBL/GenBank/DDBJ whole genome shotgun (WGS) entry which is preliminary data.</text>
</comment>
<evidence type="ECO:0000313" key="3">
    <source>
        <dbReference type="Proteomes" id="UP000786989"/>
    </source>
</evidence>
<dbReference type="AlphaFoldDB" id="A0A9D2UX83"/>
<evidence type="ECO:0000313" key="2">
    <source>
        <dbReference type="EMBL" id="HJF65989.1"/>
    </source>
</evidence>
<protein>
    <submittedName>
        <fullName evidence="2">Uncharacterized protein</fullName>
    </submittedName>
</protein>
<keyword evidence="1" id="KW-0472">Membrane</keyword>
<proteinExistence type="predicted"/>
<keyword evidence="1" id="KW-1133">Transmembrane helix</keyword>
<reference evidence="2" key="1">
    <citation type="journal article" date="2021" name="PeerJ">
        <title>Extensive microbial diversity within the chicken gut microbiome revealed by metagenomics and culture.</title>
        <authorList>
            <person name="Gilroy R."/>
            <person name="Ravi A."/>
            <person name="Getino M."/>
            <person name="Pursley I."/>
            <person name="Horton D.L."/>
            <person name="Alikhan N.F."/>
            <person name="Baker D."/>
            <person name="Gharbi K."/>
            <person name="Hall N."/>
            <person name="Watson M."/>
            <person name="Adriaenssens E.M."/>
            <person name="Foster-Nyarko E."/>
            <person name="Jarju S."/>
            <person name="Secka A."/>
            <person name="Antonio M."/>
            <person name="Oren A."/>
            <person name="Chaudhuri R.R."/>
            <person name="La Ragione R."/>
            <person name="Hildebrand F."/>
            <person name="Pallen M.J."/>
        </authorList>
    </citation>
    <scope>NUCLEOTIDE SEQUENCE</scope>
    <source>
        <strain evidence="2">ChiGjej6B6-11269</strain>
    </source>
</reference>
<gene>
    <name evidence="2" type="ORF">K8U77_07755</name>
</gene>
<keyword evidence="1" id="KW-0812">Transmembrane</keyword>
<reference evidence="2" key="2">
    <citation type="submission" date="2021-09" db="EMBL/GenBank/DDBJ databases">
        <authorList>
            <person name="Gilroy R."/>
        </authorList>
    </citation>
    <scope>NUCLEOTIDE SEQUENCE</scope>
    <source>
        <strain evidence="2">ChiGjej6B6-11269</strain>
    </source>
</reference>
<feature type="transmembrane region" description="Helical" evidence="1">
    <location>
        <begin position="97"/>
        <end position="119"/>
    </location>
</feature>
<sequence length="122" mass="13680">MVTTTMREEPQGNNDDQRKNIFDMMSDTAKAESHACENVTKEAMRIVSLQADETEAQLQNKELSDKDRLKLFEERAAIRRDAIHLADSFNAYSVLKVLGIASIFAGCLGVGYGFGRYMLRTA</sequence>
<name>A0A9D2UX83_9ACTN</name>
<accession>A0A9D2UX83</accession>
<organism evidence="2 3">
    <name type="scientific">Slackia equolifaciens</name>
    <dbReference type="NCBI Taxonomy" id="498718"/>
    <lineage>
        <taxon>Bacteria</taxon>
        <taxon>Bacillati</taxon>
        <taxon>Actinomycetota</taxon>
        <taxon>Coriobacteriia</taxon>
        <taxon>Eggerthellales</taxon>
        <taxon>Eggerthellaceae</taxon>
        <taxon>Slackia</taxon>
    </lineage>
</organism>
<dbReference type="Proteomes" id="UP000786989">
    <property type="component" value="Unassembled WGS sequence"/>
</dbReference>
<evidence type="ECO:0000256" key="1">
    <source>
        <dbReference type="SAM" id="Phobius"/>
    </source>
</evidence>
<dbReference type="EMBL" id="DYWI01000149">
    <property type="protein sequence ID" value="HJF65989.1"/>
    <property type="molecule type" value="Genomic_DNA"/>
</dbReference>